<dbReference type="Pfam" id="PF02686">
    <property type="entry name" value="GatC"/>
    <property type="match status" value="1"/>
</dbReference>
<dbReference type="SUPFAM" id="SSF141000">
    <property type="entry name" value="Glu-tRNAGln amidotransferase C subunit"/>
    <property type="match status" value="1"/>
</dbReference>
<gene>
    <name evidence="2" type="primary">gatC</name>
    <name evidence="2" type="ORF">SSDC_01100</name>
</gene>
<organism evidence="2 3">
    <name type="scientific">Candidatus Profftella armatura</name>
    <dbReference type="NCBI Taxonomy" id="669502"/>
    <lineage>
        <taxon>Bacteria</taxon>
        <taxon>Pseudomonadati</taxon>
        <taxon>Pseudomonadota</taxon>
        <taxon>Betaproteobacteria</taxon>
        <taxon>Candidatus Profftella</taxon>
    </lineage>
</organism>
<dbReference type="HOGENOM" id="CLU_105899_2_2_4"/>
<dbReference type="GO" id="GO:0016740">
    <property type="term" value="F:transferase activity"/>
    <property type="evidence" value="ECO:0007669"/>
    <property type="project" value="UniProtKB-KW"/>
</dbReference>
<dbReference type="Proteomes" id="UP000015216">
    <property type="component" value="Chromosome"/>
</dbReference>
<dbReference type="RefSeq" id="WP_020915484.1">
    <property type="nucleotide sequence ID" value="NC_021885.1"/>
</dbReference>
<dbReference type="KEGG" id="ssdc:SSDC_01100"/>
<name>S5R3X4_9PROT</name>
<dbReference type="eggNOG" id="COG0721">
    <property type="taxonomic scope" value="Bacteria"/>
</dbReference>
<protein>
    <recommendedName>
        <fullName evidence="1">Glutamyl-tRNA(Gln) amidotransferase subunit C</fullName>
    </recommendedName>
</protein>
<accession>S5R3X4</accession>
<dbReference type="NCBIfam" id="TIGR00135">
    <property type="entry name" value="gatC"/>
    <property type="match status" value="1"/>
</dbReference>
<dbReference type="AlphaFoldDB" id="S5R3X4"/>
<dbReference type="Gene3D" id="1.10.20.60">
    <property type="entry name" value="Glu-tRNAGln amidotransferase C subunit, N-terminal domain"/>
    <property type="match status" value="1"/>
</dbReference>
<dbReference type="STRING" id="669502.SSDC_01100"/>
<dbReference type="GeneID" id="301553086"/>
<dbReference type="OrthoDB" id="9794326at2"/>
<dbReference type="InterPro" id="IPR036113">
    <property type="entry name" value="Asp/Glu-ADT_sf_sub_c"/>
</dbReference>
<evidence type="ECO:0000256" key="1">
    <source>
        <dbReference type="ARBA" id="ARBA00014426"/>
    </source>
</evidence>
<dbReference type="EMBL" id="CP003468">
    <property type="protein sequence ID" value="AGS06909.1"/>
    <property type="molecule type" value="Genomic_DNA"/>
</dbReference>
<proteinExistence type="predicted"/>
<reference evidence="2 3" key="1">
    <citation type="journal article" date="2013" name="Curr. Biol.">
        <title>Defensive bacteriome symbiont with a drastically reduced genome.</title>
        <authorList>
            <person name="Nakabachi A."/>
            <person name="Ueoka R."/>
            <person name="Oshima K."/>
            <person name="Teta R."/>
            <person name="Mangoni A."/>
            <person name="Gurgui M."/>
            <person name="Oldham N.J."/>
            <person name="van Echten-Deckert G."/>
            <person name="Okamura K."/>
            <person name="Yamamoto K."/>
            <person name="Inoue H."/>
            <person name="Ohkuma M."/>
            <person name="Hongoh Y."/>
            <person name="Miyagishima S.Y."/>
            <person name="Hattori M."/>
            <person name="Piel J."/>
            <person name="Fukatsu T."/>
        </authorList>
    </citation>
    <scope>NUCLEOTIDE SEQUENCE [LARGE SCALE GENOMIC DNA]</scope>
    <source>
        <strain evidence="2 3">DC</strain>
    </source>
</reference>
<evidence type="ECO:0000313" key="2">
    <source>
        <dbReference type="EMBL" id="AGS06909.1"/>
    </source>
</evidence>
<dbReference type="GO" id="GO:0006450">
    <property type="term" value="P:regulation of translational fidelity"/>
    <property type="evidence" value="ECO:0007669"/>
    <property type="project" value="InterPro"/>
</dbReference>
<keyword evidence="2" id="KW-0808">Transferase</keyword>
<sequence>MSLTVLDIESIANLSYLYIDKNQVYDILEKINAIFSLIKSIKSIDTTNIEPLYYPTSLIQEKMLFLREDITTQNNYFENYQNLAPIIHDNLYIVPKIF</sequence>
<evidence type="ECO:0000313" key="3">
    <source>
        <dbReference type="Proteomes" id="UP000015216"/>
    </source>
</evidence>
<dbReference type="InterPro" id="IPR003837">
    <property type="entry name" value="GatC"/>
</dbReference>
<keyword evidence="3" id="KW-1185">Reference proteome</keyword>